<name>A0A0B2QH11_GLYSO</name>
<feature type="compositionally biased region" description="Polar residues" evidence="1">
    <location>
        <begin position="116"/>
        <end position="126"/>
    </location>
</feature>
<organism evidence="2">
    <name type="scientific">Glycine soja</name>
    <name type="common">Wild soybean</name>
    <dbReference type="NCBI Taxonomy" id="3848"/>
    <lineage>
        <taxon>Eukaryota</taxon>
        <taxon>Viridiplantae</taxon>
        <taxon>Streptophyta</taxon>
        <taxon>Embryophyta</taxon>
        <taxon>Tracheophyta</taxon>
        <taxon>Spermatophyta</taxon>
        <taxon>Magnoliopsida</taxon>
        <taxon>eudicotyledons</taxon>
        <taxon>Gunneridae</taxon>
        <taxon>Pentapetalae</taxon>
        <taxon>rosids</taxon>
        <taxon>fabids</taxon>
        <taxon>Fabales</taxon>
        <taxon>Fabaceae</taxon>
        <taxon>Papilionoideae</taxon>
        <taxon>50 kb inversion clade</taxon>
        <taxon>NPAAA clade</taxon>
        <taxon>indigoferoid/millettioid clade</taxon>
        <taxon>Phaseoleae</taxon>
        <taxon>Glycine</taxon>
        <taxon>Glycine subgen. Soja</taxon>
    </lineage>
</organism>
<dbReference type="PANTHER" id="PTHR35098">
    <property type="entry name" value="EXPRESSED PROTEIN"/>
    <property type="match status" value="1"/>
</dbReference>
<evidence type="ECO:0000256" key="1">
    <source>
        <dbReference type="SAM" id="MobiDB-lite"/>
    </source>
</evidence>
<gene>
    <name evidence="2" type="ORF">glysoja_029548</name>
</gene>
<dbReference type="GO" id="GO:0010115">
    <property type="term" value="P:regulation of abscisic acid biosynthetic process"/>
    <property type="evidence" value="ECO:0007669"/>
    <property type="project" value="InterPro"/>
</dbReference>
<dbReference type="GO" id="GO:0009408">
    <property type="term" value="P:response to heat"/>
    <property type="evidence" value="ECO:0007669"/>
    <property type="project" value="InterPro"/>
</dbReference>
<feature type="region of interest" description="Disordered" evidence="1">
    <location>
        <begin position="115"/>
        <end position="151"/>
    </location>
</feature>
<dbReference type="PANTHER" id="PTHR35098:SF1">
    <property type="entry name" value="NODULIN-RELATED PROTEIN 2"/>
    <property type="match status" value="1"/>
</dbReference>
<reference evidence="2" key="1">
    <citation type="submission" date="2014-07" db="EMBL/GenBank/DDBJ databases">
        <title>Identification of a novel salt tolerance gene in wild soybean by whole-genome sequencing.</title>
        <authorList>
            <person name="Lam H.-M."/>
            <person name="Qi X."/>
            <person name="Li M.-W."/>
            <person name="Liu X."/>
            <person name="Xie M."/>
            <person name="Ni M."/>
            <person name="Xu X."/>
        </authorList>
    </citation>
    <scope>NUCLEOTIDE SEQUENCE [LARGE SCALE GENOMIC DNA]</scope>
    <source>
        <tissue evidence="2">Root</tissue>
    </source>
</reference>
<dbReference type="EMBL" id="KN658441">
    <property type="protein sequence ID" value="KHN20535.1"/>
    <property type="molecule type" value="Genomic_DNA"/>
</dbReference>
<evidence type="ECO:0008006" key="3">
    <source>
        <dbReference type="Google" id="ProtNLM"/>
    </source>
</evidence>
<sequence length="151" mass="16037">MQQGFADTQSKQYHTTCNSSLKSCNKQVTLYQWLPKNPITLSHPARSTTELIASAKLVAEAAQSALKRESDKVDKAKLADAAGDLLDAAGKYAKLDDKQGIGQYVDKAADYLHNYQGDNTTAPSQPAESKGEESGGGLGGLANLAGGFFKK</sequence>
<dbReference type="InterPro" id="IPR040294">
    <property type="entry name" value="Nodulin-rel_1/2"/>
</dbReference>
<feature type="compositionally biased region" description="Low complexity" evidence="1">
    <location>
        <begin position="141"/>
        <end position="151"/>
    </location>
</feature>
<protein>
    <recommendedName>
        <fullName evidence="3">Nodulin-related protein 1</fullName>
    </recommendedName>
</protein>
<proteinExistence type="predicted"/>
<accession>A0A0B2QH11</accession>
<dbReference type="Proteomes" id="UP000053555">
    <property type="component" value="Unassembled WGS sequence"/>
</dbReference>
<dbReference type="AlphaFoldDB" id="A0A0B2QH11"/>
<evidence type="ECO:0000313" key="2">
    <source>
        <dbReference type="EMBL" id="KHN20535.1"/>
    </source>
</evidence>